<evidence type="ECO:0000313" key="2">
    <source>
        <dbReference type="Proteomes" id="UP000049983"/>
    </source>
</evidence>
<dbReference type="Proteomes" id="UP000049983">
    <property type="component" value="Unassembled WGS sequence"/>
</dbReference>
<dbReference type="GeneID" id="97673707"/>
<gene>
    <name evidence="1" type="ORF">LA5096_02715</name>
</gene>
<dbReference type="RefSeq" id="WP_268873263.1">
    <property type="nucleotide sequence ID" value="NZ_CANKXR010000015.1"/>
</dbReference>
<dbReference type="STRING" id="311410.LA5095_01460"/>
<sequence>MKAMFAAFAAIVVIAIGAHQILERSGFSSAEQATSSSVRLGE</sequence>
<evidence type="ECO:0000313" key="1">
    <source>
        <dbReference type="EMBL" id="CTQ70921.1"/>
    </source>
</evidence>
<name>A0A0M6Z8G5_9HYPH</name>
<dbReference type="EMBL" id="CXWC01000010">
    <property type="protein sequence ID" value="CTQ70921.1"/>
    <property type="molecule type" value="Genomic_DNA"/>
</dbReference>
<keyword evidence="2" id="KW-1185">Reference proteome</keyword>
<protein>
    <submittedName>
        <fullName evidence="1">Uncharacterized protein</fullName>
    </submittedName>
</protein>
<reference evidence="2" key="1">
    <citation type="submission" date="2015-07" db="EMBL/GenBank/DDBJ databases">
        <authorList>
            <person name="Rodrigo-Torres Lidia"/>
            <person name="Arahal R.David."/>
        </authorList>
    </citation>
    <scope>NUCLEOTIDE SEQUENCE [LARGE SCALE GENOMIC DNA]</scope>
    <source>
        <strain evidence="2">CECT 5096</strain>
    </source>
</reference>
<proteinExistence type="predicted"/>
<accession>A0A0M6Z8G5</accession>
<dbReference type="AlphaFoldDB" id="A0A0M6Z8G5"/>
<organism evidence="1 2">
    <name type="scientific">Roseibium album</name>
    <dbReference type="NCBI Taxonomy" id="311410"/>
    <lineage>
        <taxon>Bacteria</taxon>
        <taxon>Pseudomonadati</taxon>
        <taxon>Pseudomonadota</taxon>
        <taxon>Alphaproteobacteria</taxon>
        <taxon>Hyphomicrobiales</taxon>
        <taxon>Stappiaceae</taxon>
        <taxon>Roseibium</taxon>
    </lineage>
</organism>